<dbReference type="EMBL" id="UINC01141546">
    <property type="protein sequence ID" value="SVD29348.1"/>
    <property type="molecule type" value="Genomic_DNA"/>
</dbReference>
<dbReference type="InterPro" id="IPR036663">
    <property type="entry name" value="Fumarylacetoacetase_C_sf"/>
</dbReference>
<dbReference type="AlphaFoldDB" id="A0A382U6R4"/>
<sequence length="265" mass="29711">MNTNNILKAANILFQNKLNGRGINSLPPNCTPQNNEEAYQIQNELKILCLSLKDNISIGKKVGCTNKIAQEQIKVYEPFYGELYSKFSSENNCTLKSNNFYKPHAEPEISFRMKEDVNITNAPFGIHNVDELFDGLLPSIEVVDFRFNKELKNIGIYNLISSNGASEHWIYGENIYPINKINLENHVVSIYVDSLLIDKGNTNKVLENPLNSAIWVINRLALKGEPLLKGQFISTGTCTKAIQIKPGNIIKADFGSIGSVKLNYV</sequence>
<proteinExistence type="predicted"/>
<dbReference type="SUPFAM" id="SSF56529">
    <property type="entry name" value="FAH"/>
    <property type="match status" value="1"/>
</dbReference>
<dbReference type="PANTHER" id="PTHR30143:SF0">
    <property type="entry name" value="2-KETO-4-PENTENOATE HYDRATASE"/>
    <property type="match status" value="1"/>
</dbReference>
<organism evidence="1">
    <name type="scientific">marine metagenome</name>
    <dbReference type="NCBI Taxonomy" id="408172"/>
    <lineage>
        <taxon>unclassified sequences</taxon>
        <taxon>metagenomes</taxon>
        <taxon>ecological metagenomes</taxon>
    </lineage>
</organism>
<accession>A0A382U6R4</accession>
<name>A0A382U6R4_9ZZZZ</name>
<reference evidence="1" key="1">
    <citation type="submission" date="2018-05" db="EMBL/GenBank/DDBJ databases">
        <authorList>
            <person name="Lanie J.A."/>
            <person name="Ng W.-L."/>
            <person name="Kazmierczak K.M."/>
            <person name="Andrzejewski T.M."/>
            <person name="Davidsen T.M."/>
            <person name="Wayne K.J."/>
            <person name="Tettelin H."/>
            <person name="Glass J.I."/>
            <person name="Rusch D."/>
            <person name="Podicherti R."/>
            <person name="Tsui H.-C.T."/>
            <person name="Winkler M.E."/>
        </authorList>
    </citation>
    <scope>NUCLEOTIDE SEQUENCE</scope>
</reference>
<dbReference type="PANTHER" id="PTHR30143">
    <property type="entry name" value="ACID HYDRATASE"/>
    <property type="match status" value="1"/>
</dbReference>
<evidence type="ECO:0000313" key="1">
    <source>
        <dbReference type="EMBL" id="SVD29348.1"/>
    </source>
</evidence>
<dbReference type="GO" id="GO:0008684">
    <property type="term" value="F:2-oxopent-4-enoate hydratase activity"/>
    <property type="evidence" value="ECO:0007669"/>
    <property type="project" value="TreeGrafter"/>
</dbReference>
<protein>
    <recommendedName>
        <fullName evidence="2">Fumarylacetoacetase-like C-terminal domain-containing protein</fullName>
    </recommendedName>
</protein>
<dbReference type="GO" id="GO:0005737">
    <property type="term" value="C:cytoplasm"/>
    <property type="evidence" value="ECO:0007669"/>
    <property type="project" value="TreeGrafter"/>
</dbReference>
<gene>
    <name evidence="1" type="ORF">METZ01_LOCUS382202</name>
</gene>
<dbReference type="Gene3D" id="3.90.850.10">
    <property type="entry name" value="Fumarylacetoacetase-like, C-terminal domain"/>
    <property type="match status" value="1"/>
</dbReference>
<dbReference type="InterPro" id="IPR050772">
    <property type="entry name" value="Hydratase-Decarb/MhpD_sf"/>
</dbReference>
<evidence type="ECO:0008006" key="2">
    <source>
        <dbReference type="Google" id="ProtNLM"/>
    </source>
</evidence>